<dbReference type="GO" id="GO:0005829">
    <property type="term" value="C:cytosol"/>
    <property type="evidence" value="ECO:0007669"/>
    <property type="project" value="TreeGrafter"/>
</dbReference>
<feature type="domain" description="Autophagy-related protein 13 N-terminal" evidence="2">
    <location>
        <begin position="62"/>
        <end position="276"/>
    </location>
</feature>
<dbReference type="GO" id="GO:1990316">
    <property type="term" value="C:Atg1/ULK1 kinase complex"/>
    <property type="evidence" value="ECO:0007669"/>
    <property type="project" value="InterPro"/>
</dbReference>
<dbReference type="InterPro" id="IPR036570">
    <property type="entry name" value="HORMA_dom_sf"/>
</dbReference>
<sequence length="490" mass="55067">MLTNKVRNFIYSTILYLQFHSKNRLLIGPPLSFTVFPFIVNLKHTLPMSASESDAAIMEQIITEFFLKSLHIILDARTPCVSSHDLAGEKSGSSSSSSSVRRRDKWFNLALKECPVVFKNLGFWYWRNPKSMIVDVILNRRVLESVYGDHESTKEGEKSSEQIIERWVVKYEVRRTESGDSNKGKKRSSKSILSSLYKKSIILLRSLYTTVRLLPASKLFRRLSISSGRCSCFLAHRVSSSADPLDPKEEAKMQLHGFAPLDTSYGKIQLSVIYLSRIPEVQPQASLRPIASQFIQNYVENSLAEPVKWLPLLLQAQGSFPLNKYTLTSNHHCLLSSPSFTQSHSSTPTNPCPLPLPRALLTANYSDRVTDKTSRLMQAGLALNKISFLRGDKMIPDRKFQDDSSDSNITCAFDISDIDPMNLTIRTSNGAALGTLVDTFRKAQPLRRPPVQKMTVANAFKEFQGFLAVGKSLEAGRLSGDPKNREKENP</sequence>
<dbReference type="GO" id="GO:0000407">
    <property type="term" value="C:phagophore assembly site"/>
    <property type="evidence" value="ECO:0007669"/>
    <property type="project" value="TreeGrafter"/>
</dbReference>
<keyword evidence="1" id="KW-0072">Autophagy</keyword>
<organism evidence="3 4">
    <name type="scientific">Trapa natans</name>
    <name type="common">Water chestnut</name>
    <dbReference type="NCBI Taxonomy" id="22666"/>
    <lineage>
        <taxon>Eukaryota</taxon>
        <taxon>Viridiplantae</taxon>
        <taxon>Streptophyta</taxon>
        <taxon>Embryophyta</taxon>
        <taxon>Tracheophyta</taxon>
        <taxon>Spermatophyta</taxon>
        <taxon>Magnoliopsida</taxon>
        <taxon>eudicotyledons</taxon>
        <taxon>Gunneridae</taxon>
        <taxon>Pentapetalae</taxon>
        <taxon>rosids</taxon>
        <taxon>malvids</taxon>
        <taxon>Myrtales</taxon>
        <taxon>Lythraceae</taxon>
        <taxon>Trapa</taxon>
    </lineage>
</organism>
<dbReference type="Gene3D" id="3.30.900.10">
    <property type="entry name" value="HORMA domain"/>
    <property type="match status" value="1"/>
</dbReference>
<dbReference type="Proteomes" id="UP001346149">
    <property type="component" value="Unassembled WGS sequence"/>
</dbReference>
<dbReference type="InterPro" id="IPR040182">
    <property type="entry name" value="ATG13"/>
</dbReference>
<evidence type="ECO:0000256" key="1">
    <source>
        <dbReference type="ARBA" id="ARBA00023006"/>
    </source>
</evidence>
<dbReference type="AlphaFoldDB" id="A0AAN7RA78"/>
<dbReference type="EMBL" id="JAXQNO010000009">
    <property type="protein sequence ID" value="KAK4791553.1"/>
    <property type="molecule type" value="Genomic_DNA"/>
</dbReference>
<dbReference type="GO" id="GO:0034497">
    <property type="term" value="P:protein localization to phagophore assembly site"/>
    <property type="evidence" value="ECO:0007669"/>
    <property type="project" value="TreeGrafter"/>
</dbReference>
<evidence type="ECO:0000259" key="2">
    <source>
        <dbReference type="Pfam" id="PF10033"/>
    </source>
</evidence>
<keyword evidence="4" id="KW-1185">Reference proteome</keyword>
<gene>
    <name evidence="3" type="ORF">SAY86_031966</name>
</gene>
<dbReference type="GO" id="GO:0000423">
    <property type="term" value="P:mitophagy"/>
    <property type="evidence" value="ECO:0007669"/>
    <property type="project" value="TreeGrafter"/>
</dbReference>
<name>A0AAN7RA78_TRANT</name>
<evidence type="ECO:0000313" key="4">
    <source>
        <dbReference type="Proteomes" id="UP001346149"/>
    </source>
</evidence>
<reference evidence="3 4" key="1">
    <citation type="journal article" date="2023" name="Hortic Res">
        <title>Pangenome of water caltrop reveals structural variations and asymmetric subgenome divergence after allopolyploidization.</title>
        <authorList>
            <person name="Zhang X."/>
            <person name="Chen Y."/>
            <person name="Wang L."/>
            <person name="Yuan Y."/>
            <person name="Fang M."/>
            <person name="Shi L."/>
            <person name="Lu R."/>
            <person name="Comes H.P."/>
            <person name="Ma Y."/>
            <person name="Chen Y."/>
            <person name="Huang G."/>
            <person name="Zhou Y."/>
            <person name="Zheng Z."/>
            <person name="Qiu Y."/>
        </authorList>
    </citation>
    <scope>NUCLEOTIDE SEQUENCE [LARGE SCALE GENOMIC DNA]</scope>
    <source>
        <strain evidence="3">F231</strain>
    </source>
</reference>
<protein>
    <recommendedName>
        <fullName evidence="2">Autophagy-related protein 13 N-terminal domain-containing protein</fullName>
    </recommendedName>
</protein>
<dbReference type="PANTHER" id="PTHR13430:SF15">
    <property type="entry name" value="AUTOPHAGY-RELATED PROTEIN 13B"/>
    <property type="match status" value="1"/>
</dbReference>
<proteinExistence type="predicted"/>
<evidence type="ECO:0000313" key="3">
    <source>
        <dbReference type="EMBL" id="KAK4791553.1"/>
    </source>
</evidence>
<comment type="caution">
    <text evidence="3">The sequence shown here is derived from an EMBL/GenBank/DDBJ whole genome shotgun (WGS) entry which is preliminary data.</text>
</comment>
<accession>A0AAN7RA78</accession>
<dbReference type="Pfam" id="PF10033">
    <property type="entry name" value="ATG13"/>
    <property type="match status" value="1"/>
</dbReference>
<dbReference type="GO" id="GO:0034727">
    <property type="term" value="P:piecemeal microautophagy of the nucleus"/>
    <property type="evidence" value="ECO:0007669"/>
    <property type="project" value="TreeGrafter"/>
</dbReference>
<dbReference type="InterPro" id="IPR018731">
    <property type="entry name" value="Atg13_N"/>
</dbReference>
<dbReference type="PANTHER" id="PTHR13430">
    <property type="match status" value="1"/>
</dbReference>